<dbReference type="KEGG" id="pxn:HU772_011605"/>
<dbReference type="EMBL" id="CP077095">
    <property type="protein sequence ID" value="QXI40674.1"/>
    <property type="molecule type" value="Genomic_DNA"/>
</dbReference>
<sequence length="110" mass="12172">MAHSDHLAAYVGAILGAASTPSAHVLRSTRESWQEQDFTVTAEETTYSFDDGTIIKCLAEQDSAPSDALCAECWISYEVLAQPRDRTISPGRISFTNACRQAHWLRYFSA</sequence>
<protein>
    <submittedName>
        <fullName evidence="1">Uncharacterized protein</fullName>
    </submittedName>
</protein>
<evidence type="ECO:0000313" key="2">
    <source>
        <dbReference type="Proteomes" id="UP000633418"/>
    </source>
</evidence>
<dbReference type="Proteomes" id="UP000633418">
    <property type="component" value="Chromosome"/>
</dbReference>
<reference evidence="1 2" key="2">
    <citation type="journal article" date="2021" name="Microorganisms">
        <title>The Ever-Expanding Pseudomonas Genus: Description of 43 New Species and Partition of the Pseudomonas putida Group.</title>
        <authorList>
            <person name="Girard L."/>
            <person name="Lood C."/>
            <person name="Hofte M."/>
            <person name="Vandamme P."/>
            <person name="Rokni-Zadeh H."/>
            <person name="van Noort V."/>
            <person name="Lavigne R."/>
            <person name="De Mot R."/>
        </authorList>
    </citation>
    <scope>NUCLEOTIDE SEQUENCE [LARGE SCALE GENOMIC DNA]</scope>
    <source>
        <strain evidence="1 2">RW9S1A</strain>
    </source>
</reference>
<keyword evidence="2" id="KW-1185">Reference proteome</keyword>
<dbReference type="RefSeq" id="WP_186657835.1">
    <property type="nucleotide sequence ID" value="NZ_CP077095.1"/>
</dbReference>
<accession>A0A9E6U043</accession>
<organism evidence="1 2">
    <name type="scientific">Pseudomonas xantholysinigenes</name>
    <dbReference type="NCBI Taxonomy" id="2745490"/>
    <lineage>
        <taxon>Bacteria</taxon>
        <taxon>Pseudomonadati</taxon>
        <taxon>Pseudomonadota</taxon>
        <taxon>Gammaproteobacteria</taxon>
        <taxon>Pseudomonadales</taxon>
        <taxon>Pseudomonadaceae</taxon>
        <taxon>Pseudomonas</taxon>
    </lineage>
</organism>
<name>A0A9E6U043_9PSED</name>
<reference evidence="1 2" key="1">
    <citation type="journal article" date="2020" name="Microorganisms">
        <title>Reliable Identification of Environmental Pseudomonas Isolates Using the rpoD Gene.</title>
        <authorList>
            <consortium name="The Broad Institute Genome Sequencing Platform"/>
            <person name="Girard L."/>
            <person name="Lood C."/>
            <person name="Rokni-Zadeh H."/>
            <person name="van Noort V."/>
            <person name="Lavigne R."/>
            <person name="De Mot R."/>
        </authorList>
    </citation>
    <scope>NUCLEOTIDE SEQUENCE [LARGE SCALE GENOMIC DNA]</scope>
    <source>
        <strain evidence="1 2">RW9S1A</strain>
    </source>
</reference>
<evidence type="ECO:0000313" key="1">
    <source>
        <dbReference type="EMBL" id="QXI40674.1"/>
    </source>
</evidence>
<gene>
    <name evidence="1" type="ORF">HU772_011605</name>
</gene>
<proteinExistence type="predicted"/>
<dbReference type="AlphaFoldDB" id="A0A9E6U043"/>